<evidence type="ECO:0000313" key="2">
    <source>
        <dbReference type="Proteomes" id="UP001179280"/>
    </source>
</evidence>
<name>A0ABS2STH6_9BACI</name>
<keyword evidence="2" id="KW-1185">Reference proteome</keyword>
<dbReference type="Gene3D" id="1.25.40.290">
    <property type="entry name" value="ARM repeat domains"/>
    <property type="match status" value="1"/>
</dbReference>
<reference evidence="1" key="1">
    <citation type="submission" date="2021-01" db="EMBL/GenBank/DDBJ databases">
        <title>Genomic Encyclopedia of Type Strains, Phase IV (KMG-IV): sequencing the most valuable type-strain genomes for metagenomic binning, comparative biology and taxonomic classification.</title>
        <authorList>
            <person name="Goeker M."/>
        </authorList>
    </citation>
    <scope>NUCLEOTIDE SEQUENCE</scope>
    <source>
        <strain evidence="1">DSM 21943</strain>
    </source>
</reference>
<comment type="caution">
    <text evidence="1">The sequence shown here is derived from an EMBL/GenBank/DDBJ whole genome shotgun (WGS) entry which is preliminary data.</text>
</comment>
<protein>
    <submittedName>
        <fullName evidence="1">3-methyladenine DNA glycosylase AlkC</fullName>
    </submittedName>
</protein>
<accession>A0ABS2STH6</accession>
<evidence type="ECO:0000313" key="1">
    <source>
        <dbReference type="EMBL" id="MBM7838834.1"/>
    </source>
</evidence>
<dbReference type="Proteomes" id="UP001179280">
    <property type="component" value="Unassembled WGS sequence"/>
</dbReference>
<dbReference type="InterPro" id="IPR016024">
    <property type="entry name" value="ARM-type_fold"/>
</dbReference>
<dbReference type="SUPFAM" id="SSF48371">
    <property type="entry name" value="ARM repeat"/>
    <property type="match status" value="1"/>
</dbReference>
<dbReference type="EMBL" id="JAFBCV010000005">
    <property type="protein sequence ID" value="MBM7838834.1"/>
    <property type="molecule type" value="Genomic_DNA"/>
</dbReference>
<gene>
    <name evidence="1" type="ORF">JOC54_002093</name>
</gene>
<dbReference type="Pfam" id="PF08713">
    <property type="entry name" value="DNA_alkylation"/>
    <property type="match status" value="1"/>
</dbReference>
<dbReference type="InterPro" id="IPR014825">
    <property type="entry name" value="DNA_alkylation"/>
</dbReference>
<organism evidence="1 2">
    <name type="scientific">Shouchella xiaoxiensis</name>
    <dbReference type="NCBI Taxonomy" id="766895"/>
    <lineage>
        <taxon>Bacteria</taxon>
        <taxon>Bacillati</taxon>
        <taxon>Bacillota</taxon>
        <taxon>Bacilli</taxon>
        <taxon>Bacillales</taxon>
        <taxon>Bacillaceae</taxon>
        <taxon>Shouchella</taxon>
    </lineage>
</organism>
<dbReference type="RefSeq" id="WP_204466122.1">
    <property type="nucleotide sequence ID" value="NZ_JAFBCV010000005.1"/>
</dbReference>
<sequence length="373" mass="42667">MAEPLKEMYNPHVLQQFAEKVKLVYAPFEIDSFLSTIFDSSWDGLSLKQRMRKITVALGEHLPTDYPKALDVLLTLGNEAQKGLFVVFPDFIEVYGQEESDWDLSMKGLEYFTQGSSAEFAVRPFILSQPERMMAQMKEWAVSDNEHVRRLASEGCRPRLPWGQALVLFKQDPIPVLDVLELLKQDSSLYVRKSVANNLNDISKDHPMLVLETAKDWKNQHAHTDWIIRHGCRGLLRMEKPEAYALFGYANVVEEKQLITNGELAIEPSVISIGESTTLSWGLTINEQTDKRIRVEYAVDYIKANGKQSRKKFLLVDHHFSKPERINRSRTIHWANLSTRTHYPGMHQISLIVNGVSIAETSIELTNETSHSL</sequence>
<proteinExistence type="predicted"/>